<reference evidence="7 8" key="1">
    <citation type="journal article" date="2016" name="Nat. Commun.">
        <title>Thousands of microbial genomes shed light on interconnected biogeochemical processes in an aquifer system.</title>
        <authorList>
            <person name="Anantharaman K."/>
            <person name="Brown C.T."/>
            <person name="Hug L.A."/>
            <person name="Sharon I."/>
            <person name="Castelle C.J."/>
            <person name="Probst A.J."/>
            <person name="Thomas B.C."/>
            <person name="Singh A."/>
            <person name="Wilkins M.J."/>
            <person name="Karaoz U."/>
            <person name="Brodie E.L."/>
            <person name="Williams K.H."/>
            <person name="Hubbard S.S."/>
            <person name="Banfield J.F."/>
        </authorList>
    </citation>
    <scope>NUCLEOTIDE SEQUENCE [LARGE SCALE GENOMIC DNA]</scope>
</reference>
<evidence type="ECO:0000313" key="8">
    <source>
        <dbReference type="Proteomes" id="UP000178098"/>
    </source>
</evidence>
<evidence type="ECO:0000256" key="2">
    <source>
        <dbReference type="ARBA" id="ARBA00022814"/>
    </source>
</evidence>
<dbReference type="GO" id="GO:0006353">
    <property type="term" value="P:DNA-templated transcription termination"/>
    <property type="evidence" value="ECO:0007669"/>
    <property type="project" value="InterPro"/>
</dbReference>
<proteinExistence type="inferred from homology"/>
<dbReference type="GO" id="GO:0031564">
    <property type="term" value="P:transcription antitermination"/>
    <property type="evidence" value="ECO:0007669"/>
    <property type="project" value="UniProtKB-KW"/>
</dbReference>
<evidence type="ECO:0000256" key="4">
    <source>
        <dbReference type="ARBA" id="ARBA00023015"/>
    </source>
</evidence>
<evidence type="ECO:0000256" key="5">
    <source>
        <dbReference type="ARBA" id="ARBA00023163"/>
    </source>
</evidence>
<keyword evidence="3" id="KW-0694">RNA-binding</keyword>
<evidence type="ECO:0000259" key="6">
    <source>
        <dbReference type="Pfam" id="PF01029"/>
    </source>
</evidence>
<feature type="domain" description="NusB/RsmB/TIM44" evidence="6">
    <location>
        <begin position="19"/>
        <end position="112"/>
    </location>
</feature>
<dbReference type="AlphaFoldDB" id="A0A1F7HJL6"/>
<keyword evidence="2" id="KW-0889">Transcription antitermination</keyword>
<accession>A0A1F7HJL6</accession>
<dbReference type="GO" id="GO:0003723">
    <property type="term" value="F:RNA binding"/>
    <property type="evidence" value="ECO:0007669"/>
    <property type="project" value="UniProtKB-KW"/>
</dbReference>
<dbReference type="NCBIfam" id="TIGR01951">
    <property type="entry name" value="nusB"/>
    <property type="match status" value="1"/>
</dbReference>
<comment type="similarity">
    <text evidence="1">Belongs to the NusB family.</text>
</comment>
<evidence type="ECO:0000256" key="3">
    <source>
        <dbReference type="ARBA" id="ARBA00022884"/>
    </source>
</evidence>
<dbReference type="Pfam" id="PF01029">
    <property type="entry name" value="NusB"/>
    <property type="match status" value="1"/>
</dbReference>
<dbReference type="InterPro" id="IPR006027">
    <property type="entry name" value="NusB_RsmB_TIM44"/>
</dbReference>
<evidence type="ECO:0000256" key="1">
    <source>
        <dbReference type="ARBA" id="ARBA00005952"/>
    </source>
</evidence>
<name>A0A1F7HJL6_9BACT</name>
<comment type="caution">
    <text evidence="7">The sequence shown here is derived from an EMBL/GenBank/DDBJ whole genome shotgun (WGS) entry which is preliminary data.</text>
</comment>
<dbReference type="Gene3D" id="1.10.940.10">
    <property type="entry name" value="NusB-like"/>
    <property type="match status" value="1"/>
</dbReference>
<dbReference type="PANTHER" id="PTHR11078">
    <property type="entry name" value="N UTILIZATION SUBSTANCE PROTEIN B-RELATED"/>
    <property type="match status" value="1"/>
</dbReference>
<dbReference type="EMBL" id="MFZT01000017">
    <property type="protein sequence ID" value="OGK31408.1"/>
    <property type="molecule type" value="Genomic_DNA"/>
</dbReference>
<dbReference type="Proteomes" id="UP000178098">
    <property type="component" value="Unassembled WGS sequence"/>
</dbReference>
<dbReference type="InterPro" id="IPR035926">
    <property type="entry name" value="NusB-like_sf"/>
</dbReference>
<protein>
    <submittedName>
        <fullName evidence="7">Transcription antitermination factor NusB</fullName>
    </submittedName>
</protein>
<evidence type="ECO:0000313" key="7">
    <source>
        <dbReference type="EMBL" id="OGK31408.1"/>
    </source>
</evidence>
<dbReference type="PANTHER" id="PTHR11078:SF3">
    <property type="entry name" value="ANTITERMINATION NUSB DOMAIN-CONTAINING PROTEIN"/>
    <property type="match status" value="1"/>
</dbReference>
<dbReference type="InterPro" id="IPR011605">
    <property type="entry name" value="NusB_fam"/>
</dbReference>
<sequence length="124" mass="14401">MDRRHLRRQKIIQQLYTTFFDHTDDQEHHEKVTAILQSASDLDEAIRAYAPRYEIDKIAKVDLAILRLAAYELLIEKQVPPKVVINEAVELAKELGGDKSPSFINAVLGKIYEERYEPTHQEDK</sequence>
<gene>
    <name evidence="7" type="ORF">A3D08_03500</name>
</gene>
<dbReference type="SUPFAM" id="SSF48013">
    <property type="entry name" value="NusB-like"/>
    <property type="match status" value="1"/>
</dbReference>
<dbReference type="GO" id="GO:0005829">
    <property type="term" value="C:cytosol"/>
    <property type="evidence" value="ECO:0007669"/>
    <property type="project" value="TreeGrafter"/>
</dbReference>
<keyword evidence="4" id="KW-0805">Transcription regulation</keyword>
<keyword evidence="5" id="KW-0804">Transcription</keyword>
<organism evidence="7 8">
    <name type="scientific">Candidatus Roizmanbacteria bacterium RIFCSPHIGHO2_02_FULL_43_11</name>
    <dbReference type="NCBI Taxonomy" id="1802043"/>
    <lineage>
        <taxon>Bacteria</taxon>
        <taxon>Candidatus Roizmaniibacteriota</taxon>
    </lineage>
</organism>